<dbReference type="EMBL" id="CADCXU010020501">
    <property type="protein sequence ID" value="CAB0008634.1"/>
    <property type="molecule type" value="Genomic_DNA"/>
</dbReference>
<accession>A0A6H5GZ45</accession>
<proteinExistence type="predicted"/>
<name>A0A6H5GZ45_9HEMI</name>
<evidence type="ECO:0000313" key="3">
    <source>
        <dbReference type="EMBL" id="CAB0008634.1"/>
    </source>
</evidence>
<sequence>MDYENSQVYLGPTRRTDQCTDQRMADAMDIFSFAHLHQCLLLFIYGTLFLREILMNLHVKITKEFVCRDGLCHVRPNFLASDSALPSNFVFALGRLLTCQNDRYSEWTMAESHPLSPLHETHSAGLKRTRREIIRIRNDGPYNRELRHRRSTVTERRTSAAFKATDRGGIFPPSGNGEFRTKPDFCECSSAVRMWATAVVTGGSYLGLVEDDQQARSSRAEEESELDVKKTPAWEVSAKIRNLREQGNVFATRRFCNITRLRPTGKKRQTTLQFEKNRKAYPEKSAADFFPYGSRTAAERRAMTQTIESVSPFRARQLCAAAVGVRTDAASASVVVRCFSCCGHSASVVLSKRRCRFIIAERSPIADLILSPRLMRTRKRGKETIAIVKMKMIVSTAYGLSAKSITLDPSHFRAAVRRFDLSAAAITRGDQSFEARDSSPGSPEGRPKPARMSSPRNFLAVIMHEKFDVQVNNGKPHQDDCQGTYHNISNRIERILNADAEEATLERRWTTDIQYFLHLTATSSPSNMKEAIQNFCGHIAVTLGDLDWAFSNYSRCTDVPRCICNATVYKTQSSDESTLCDVHRPYQFHYMSRKMQVAPILSSTVPKLRKPIFVIYEVPTNQSIDRRFTE</sequence>
<keyword evidence="2" id="KW-0812">Transmembrane</keyword>
<organism evidence="3 4">
    <name type="scientific">Nesidiocoris tenuis</name>
    <dbReference type="NCBI Taxonomy" id="355587"/>
    <lineage>
        <taxon>Eukaryota</taxon>
        <taxon>Metazoa</taxon>
        <taxon>Ecdysozoa</taxon>
        <taxon>Arthropoda</taxon>
        <taxon>Hexapoda</taxon>
        <taxon>Insecta</taxon>
        <taxon>Pterygota</taxon>
        <taxon>Neoptera</taxon>
        <taxon>Paraneoptera</taxon>
        <taxon>Hemiptera</taxon>
        <taxon>Heteroptera</taxon>
        <taxon>Panheteroptera</taxon>
        <taxon>Cimicomorpha</taxon>
        <taxon>Miridae</taxon>
        <taxon>Dicyphina</taxon>
        <taxon>Nesidiocoris</taxon>
    </lineage>
</organism>
<keyword evidence="2" id="KW-0472">Membrane</keyword>
<evidence type="ECO:0000256" key="2">
    <source>
        <dbReference type="SAM" id="Phobius"/>
    </source>
</evidence>
<dbReference type="AlphaFoldDB" id="A0A6H5GZ45"/>
<feature type="region of interest" description="Disordered" evidence="1">
    <location>
        <begin position="430"/>
        <end position="453"/>
    </location>
</feature>
<protein>
    <submittedName>
        <fullName evidence="3">Uncharacterized protein</fullName>
    </submittedName>
</protein>
<keyword evidence="2" id="KW-1133">Transmembrane helix</keyword>
<reference evidence="3 4" key="1">
    <citation type="submission" date="2020-02" db="EMBL/GenBank/DDBJ databases">
        <authorList>
            <person name="Ferguson B K."/>
        </authorList>
    </citation>
    <scope>NUCLEOTIDE SEQUENCE [LARGE SCALE GENOMIC DNA]</scope>
</reference>
<feature type="transmembrane region" description="Helical" evidence="2">
    <location>
        <begin position="30"/>
        <end position="50"/>
    </location>
</feature>
<evidence type="ECO:0000256" key="1">
    <source>
        <dbReference type="SAM" id="MobiDB-lite"/>
    </source>
</evidence>
<evidence type="ECO:0000313" key="4">
    <source>
        <dbReference type="Proteomes" id="UP000479000"/>
    </source>
</evidence>
<dbReference type="Proteomes" id="UP000479000">
    <property type="component" value="Unassembled WGS sequence"/>
</dbReference>
<gene>
    <name evidence="3" type="ORF">NTEN_LOCUS13880</name>
</gene>
<keyword evidence="4" id="KW-1185">Reference proteome</keyword>